<evidence type="ECO:0000256" key="5">
    <source>
        <dbReference type="ARBA" id="ARBA00023027"/>
    </source>
</evidence>
<dbReference type="OrthoDB" id="424012at2759"/>
<dbReference type="AlphaFoldDB" id="A0A1R2BDG1"/>
<keyword evidence="5" id="KW-0520">NAD</keyword>
<dbReference type="PANTHER" id="PTHR11085">
    <property type="entry name" value="NAD-DEPENDENT PROTEIN DEACYLASE SIRTUIN-5, MITOCHONDRIAL-RELATED"/>
    <property type="match status" value="1"/>
</dbReference>
<feature type="binding site" evidence="6">
    <location>
        <position position="175"/>
    </location>
    <ligand>
        <name>Zn(2+)</name>
        <dbReference type="ChEBI" id="CHEBI:29105"/>
    </ligand>
</feature>
<feature type="binding site" evidence="6">
    <location>
        <position position="177"/>
    </location>
    <ligand>
        <name>Zn(2+)</name>
        <dbReference type="ChEBI" id="CHEBI:29105"/>
    </ligand>
</feature>
<gene>
    <name evidence="8" type="ORF">SteCoe_26222</name>
</gene>
<protein>
    <recommendedName>
        <fullName evidence="7">Deacetylase sirtuin-type domain-containing protein</fullName>
    </recommendedName>
</protein>
<keyword evidence="3 6" id="KW-0479">Metal-binding</keyword>
<dbReference type="Gene3D" id="3.40.50.1220">
    <property type="entry name" value="TPP-binding domain"/>
    <property type="match status" value="1"/>
</dbReference>
<dbReference type="GO" id="GO:0046872">
    <property type="term" value="F:metal ion binding"/>
    <property type="evidence" value="ECO:0007669"/>
    <property type="project" value="UniProtKB-KW"/>
</dbReference>
<evidence type="ECO:0000256" key="3">
    <source>
        <dbReference type="ARBA" id="ARBA00022723"/>
    </source>
</evidence>
<feature type="domain" description="Deacetylase sirtuin-type" evidence="7">
    <location>
        <begin position="15"/>
        <end position="276"/>
    </location>
</feature>
<evidence type="ECO:0000256" key="4">
    <source>
        <dbReference type="ARBA" id="ARBA00022833"/>
    </source>
</evidence>
<evidence type="ECO:0000313" key="8">
    <source>
        <dbReference type="EMBL" id="OMJ74772.1"/>
    </source>
</evidence>
<dbReference type="EMBL" id="MPUH01000729">
    <property type="protein sequence ID" value="OMJ74772.1"/>
    <property type="molecule type" value="Genomic_DNA"/>
</dbReference>
<evidence type="ECO:0000256" key="2">
    <source>
        <dbReference type="ARBA" id="ARBA00022679"/>
    </source>
</evidence>
<evidence type="ECO:0000259" key="7">
    <source>
        <dbReference type="PROSITE" id="PS50305"/>
    </source>
</evidence>
<feature type="binding site" evidence="6">
    <location>
        <position position="151"/>
    </location>
    <ligand>
        <name>Zn(2+)</name>
        <dbReference type="ChEBI" id="CHEBI:29105"/>
    </ligand>
</feature>
<evidence type="ECO:0000256" key="1">
    <source>
        <dbReference type="ARBA" id="ARBA00001947"/>
    </source>
</evidence>
<dbReference type="InterPro" id="IPR050134">
    <property type="entry name" value="NAD-dep_sirtuin_deacylases"/>
</dbReference>
<name>A0A1R2BDG1_9CILI</name>
<keyword evidence="9" id="KW-1185">Reference proteome</keyword>
<dbReference type="GO" id="GO:0017136">
    <property type="term" value="F:histone deacetylase activity, NAD-dependent"/>
    <property type="evidence" value="ECO:0007669"/>
    <property type="project" value="TreeGrafter"/>
</dbReference>
<dbReference type="InterPro" id="IPR003000">
    <property type="entry name" value="Sirtuin"/>
</dbReference>
<comment type="caution">
    <text evidence="8">The sequence shown here is derived from an EMBL/GenBank/DDBJ whole genome shotgun (WGS) entry which is preliminary data.</text>
</comment>
<dbReference type="PROSITE" id="PS50305">
    <property type="entry name" value="SIRTUIN"/>
    <property type="match status" value="1"/>
</dbReference>
<dbReference type="InterPro" id="IPR026591">
    <property type="entry name" value="Sirtuin_cat_small_dom_sf"/>
</dbReference>
<dbReference type="GO" id="GO:0070403">
    <property type="term" value="F:NAD+ binding"/>
    <property type="evidence" value="ECO:0007669"/>
    <property type="project" value="InterPro"/>
</dbReference>
<dbReference type="Gene3D" id="3.30.1600.10">
    <property type="entry name" value="SIR2/SIRT2 'Small Domain"/>
    <property type="match status" value="1"/>
</dbReference>
<dbReference type="InterPro" id="IPR029035">
    <property type="entry name" value="DHS-like_NAD/FAD-binding_dom"/>
</dbReference>
<reference evidence="8 9" key="1">
    <citation type="submission" date="2016-11" db="EMBL/GenBank/DDBJ databases">
        <title>The macronuclear genome of Stentor coeruleus: a giant cell with tiny introns.</title>
        <authorList>
            <person name="Slabodnick M."/>
            <person name="Ruby J.G."/>
            <person name="Reiff S.B."/>
            <person name="Swart E.C."/>
            <person name="Gosai S."/>
            <person name="Prabakaran S."/>
            <person name="Witkowska E."/>
            <person name="Larue G.E."/>
            <person name="Fisher S."/>
            <person name="Freeman R.M."/>
            <person name="Gunawardena J."/>
            <person name="Chu W."/>
            <person name="Stover N.A."/>
            <person name="Gregory B.D."/>
            <person name="Nowacki M."/>
            <person name="Derisi J."/>
            <person name="Roy S.W."/>
            <person name="Marshall W.F."/>
            <person name="Sood P."/>
        </authorList>
    </citation>
    <scope>NUCLEOTIDE SEQUENCE [LARGE SCALE GENOMIC DNA]</scope>
    <source>
        <strain evidence="8">WM001</strain>
    </source>
</reference>
<dbReference type="SUPFAM" id="SSF52467">
    <property type="entry name" value="DHS-like NAD/FAD-binding domain"/>
    <property type="match status" value="1"/>
</dbReference>
<dbReference type="Proteomes" id="UP000187209">
    <property type="component" value="Unassembled WGS sequence"/>
</dbReference>
<feature type="active site" description="Proton acceptor" evidence="6">
    <location>
        <position position="143"/>
    </location>
</feature>
<evidence type="ECO:0000256" key="6">
    <source>
        <dbReference type="PROSITE-ProRule" id="PRU00236"/>
    </source>
</evidence>
<feature type="binding site" evidence="6">
    <location>
        <position position="154"/>
    </location>
    <ligand>
        <name>Zn(2+)</name>
        <dbReference type="ChEBI" id="CHEBI:29105"/>
    </ligand>
</feature>
<keyword evidence="2" id="KW-0808">Transferase</keyword>
<dbReference type="GO" id="GO:0005634">
    <property type="term" value="C:nucleus"/>
    <property type="evidence" value="ECO:0007669"/>
    <property type="project" value="TreeGrafter"/>
</dbReference>
<accession>A0A1R2BDG1</accession>
<dbReference type="PANTHER" id="PTHR11085:SF6">
    <property type="entry name" value="NAD-DEPENDENT PROTEIN DEACETYLASE SIRTUIN-2"/>
    <property type="match status" value="1"/>
</dbReference>
<comment type="cofactor">
    <cofactor evidence="1">
        <name>Zn(2+)</name>
        <dbReference type="ChEBI" id="CHEBI:29105"/>
    </cofactor>
</comment>
<evidence type="ECO:0000313" key="9">
    <source>
        <dbReference type="Proteomes" id="UP000187209"/>
    </source>
</evidence>
<keyword evidence="4 6" id="KW-0862">Zinc</keyword>
<dbReference type="InterPro" id="IPR026590">
    <property type="entry name" value="Ssirtuin_cat_dom"/>
</dbReference>
<proteinExistence type="predicted"/>
<sequence length="289" mass="32625">MLKSTSLKRFGSLAQTNTNEKLNNFCDKLKNNEYKRIAVLLGGSASTSAGVWHPKSLKLKEAAEKLDLPFPEVLFDINYFKFDPHPFYKVYAQMVPIDAKPTVNHYFVKLLEEKSMLLIGFTKNFDGLERKAGISENKMIYAHGNSDTFYCVICNKKHSSEECNKYVLQESPPFCSCGGPVKPNILFVGEKLNNQFYHGSEMLAYADLMIVIGCSLSVFPFSSLPALVGKKIPRVVIAESEEVYLQSGFDFEHRDMFLHGHADEVTMKIIENAGWMSFFNKNIIGKAKS</sequence>
<organism evidence="8 9">
    <name type="scientific">Stentor coeruleus</name>
    <dbReference type="NCBI Taxonomy" id="5963"/>
    <lineage>
        <taxon>Eukaryota</taxon>
        <taxon>Sar</taxon>
        <taxon>Alveolata</taxon>
        <taxon>Ciliophora</taxon>
        <taxon>Postciliodesmatophora</taxon>
        <taxon>Heterotrichea</taxon>
        <taxon>Heterotrichida</taxon>
        <taxon>Stentoridae</taxon>
        <taxon>Stentor</taxon>
    </lineage>
</organism>
<dbReference type="Pfam" id="PF02146">
    <property type="entry name" value="SIR2"/>
    <property type="match status" value="1"/>
</dbReference>